<keyword evidence="4" id="KW-0808">Transferase</keyword>
<evidence type="ECO:0000259" key="3">
    <source>
        <dbReference type="PROSITE" id="PS50405"/>
    </source>
</evidence>
<name>A0ABR3G771_9PEZI</name>
<comment type="caution">
    <text evidence="4">The sequence shown here is derived from an EMBL/GenBank/DDBJ whole genome shotgun (WGS) entry which is preliminary data.</text>
</comment>
<dbReference type="Gene3D" id="1.20.1050.10">
    <property type="match status" value="1"/>
</dbReference>
<dbReference type="SFLD" id="SFLDG01150">
    <property type="entry name" value="Main.1:_Beta-like"/>
    <property type="match status" value="1"/>
</dbReference>
<dbReference type="PROSITE" id="PS50405">
    <property type="entry name" value="GST_CTER"/>
    <property type="match status" value="1"/>
</dbReference>
<dbReference type="InterPro" id="IPR004046">
    <property type="entry name" value="GST_C"/>
</dbReference>
<dbReference type="InterPro" id="IPR036249">
    <property type="entry name" value="Thioredoxin-like_sf"/>
</dbReference>
<dbReference type="InterPro" id="IPR004045">
    <property type="entry name" value="Glutathione_S-Trfase_N"/>
</dbReference>
<dbReference type="PANTHER" id="PTHR44051">
    <property type="entry name" value="GLUTATHIONE S-TRANSFERASE-RELATED"/>
    <property type="match status" value="1"/>
</dbReference>
<dbReference type="SFLD" id="SFLDS00019">
    <property type="entry name" value="Glutathione_Transferase_(cytos"/>
    <property type="match status" value="1"/>
</dbReference>
<evidence type="ECO:0000259" key="2">
    <source>
        <dbReference type="PROSITE" id="PS50404"/>
    </source>
</evidence>
<dbReference type="Proteomes" id="UP001447188">
    <property type="component" value="Unassembled WGS sequence"/>
</dbReference>
<dbReference type="CDD" id="cd03048">
    <property type="entry name" value="GST_N_Ure2p_like"/>
    <property type="match status" value="1"/>
</dbReference>
<dbReference type="PROSITE" id="PS50404">
    <property type="entry name" value="GST_NTER"/>
    <property type="match status" value="1"/>
</dbReference>
<proteinExistence type="inferred from homology"/>
<dbReference type="SUPFAM" id="SSF52833">
    <property type="entry name" value="Thioredoxin-like"/>
    <property type="match status" value="1"/>
</dbReference>
<dbReference type="EMBL" id="JBBBZM010000210">
    <property type="protein sequence ID" value="KAL0631800.1"/>
    <property type="molecule type" value="Genomic_DNA"/>
</dbReference>
<sequence>MSSTAETPAITLYTTQTPNGVKISIALEELGLPYTVKKLDLSTGVQKEPWFLAINPNGRMPAITDTSFPDGKAIHVWESGAILQYLVETYDKDHKISYPKGSREDWQVQQWLFFQNTGVGPMQGQANHFFRYAPERIPYATNRYIAETERLYSVLEAQLASSSSGFLVGDRLTIADITTWGWITIAEWSGIDVAKFPALQKWQKLLEQRPALKRGADVPEPSKIKETLKSPEAIEKAQQAATKWIVPK</sequence>
<gene>
    <name evidence="4" type="primary">GST2</name>
    <name evidence="4" type="ORF">Q9L58_009325</name>
</gene>
<dbReference type="GO" id="GO:0004364">
    <property type="term" value="F:glutathione transferase activity"/>
    <property type="evidence" value="ECO:0007669"/>
    <property type="project" value="UniProtKB-EC"/>
</dbReference>
<dbReference type="SUPFAM" id="SSF47616">
    <property type="entry name" value="GST C-terminal domain-like"/>
    <property type="match status" value="1"/>
</dbReference>
<feature type="domain" description="GST N-terminal" evidence="2">
    <location>
        <begin position="7"/>
        <end position="94"/>
    </location>
</feature>
<dbReference type="InterPro" id="IPR036282">
    <property type="entry name" value="Glutathione-S-Trfase_C_sf"/>
</dbReference>
<dbReference type="PANTHER" id="PTHR44051:SF8">
    <property type="entry name" value="GLUTATHIONE S-TRANSFERASE GSTA"/>
    <property type="match status" value="1"/>
</dbReference>
<reference evidence="4 5" key="1">
    <citation type="submission" date="2024-02" db="EMBL/GenBank/DDBJ databases">
        <title>Discinaceae phylogenomics.</title>
        <authorList>
            <person name="Dirks A.C."/>
            <person name="James T.Y."/>
        </authorList>
    </citation>
    <scope>NUCLEOTIDE SEQUENCE [LARGE SCALE GENOMIC DNA]</scope>
    <source>
        <strain evidence="4 5">ACD0624</strain>
    </source>
</reference>
<dbReference type="SFLD" id="SFLDG01151">
    <property type="entry name" value="Main.2:_Nu-like"/>
    <property type="match status" value="1"/>
</dbReference>
<keyword evidence="5" id="KW-1185">Reference proteome</keyword>
<feature type="domain" description="GST C-terminal" evidence="3">
    <location>
        <begin position="101"/>
        <end position="244"/>
    </location>
</feature>
<dbReference type="EC" id="2.5.1.18" evidence="4"/>
<comment type="similarity">
    <text evidence="1">Belongs to the GST superfamily.</text>
</comment>
<evidence type="ECO:0000313" key="4">
    <source>
        <dbReference type="EMBL" id="KAL0631800.1"/>
    </source>
</evidence>
<protein>
    <submittedName>
        <fullName evidence="4">Glutathione S-transferase 2</fullName>
        <ecNumber evidence="4">2.5.1.18</ecNumber>
    </submittedName>
</protein>
<organism evidence="4 5">
    <name type="scientific">Discina gigas</name>
    <dbReference type="NCBI Taxonomy" id="1032678"/>
    <lineage>
        <taxon>Eukaryota</taxon>
        <taxon>Fungi</taxon>
        <taxon>Dikarya</taxon>
        <taxon>Ascomycota</taxon>
        <taxon>Pezizomycotina</taxon>
        <taxon>Pezizomycetes</taxon>
        <taxon>Pezizales</taxon>
        <taxon>Discinaceae</taxon>
        <taxon>Discina</taxon>
    </lineage>
</organism>
<evidence type="ECO:0000313" key="5">
    <source>
        <dbReference type="Proteomes" id="UP001447188"/>
    </source>
</evidence>
<dbReference type="Gene3D" id="3.40.30.10">
    <property type="entry name" value="Glutaredoxin"/>
    <property type="match status" value="1"/>
</dbReference>
<dbReference type="Pfam" id="PF13409">
    <property type="entry name" value="GST_N_2"/>
    <property type="match status" value="1"/>
</dbReference>
<dbReference type="SFLD" id="SFLDG00358">
    <property type="entry name" value="Main_(cytGST)"/>
    <property type="match status" value="1"/>
</dbReference>
<dbReference type="InterPro" id="IPR040079">
    <property type="entry name" value="Glutathione_S-Trfase"/>
</dbReference>
<accession>A0ABR3G771</accession>
<dbReference type="InterPro" id="IPR010987">
    <property type="entry name" value="Glutathione-S-Trfase_C-like"/>
</dbReference>
<evidence type="ECO:0000256" key="1">
    <source>
        <dbReference type="ARBA" id="ARBA00007409"/>
    </source>
</evidence>
<dbReference type="Pfam" id="PF00043">
    <property type="entry name" value="GST_C"/>
    <property type="match status" value="1"/>
</dbReference>